<feature type="compositionally biased region" description="Basic and acidic residues" evidence="4">
    <location>
        <begin position="296"/>
        <end position="305"/>
    </location>
</feature>
<keyword evidence="3" id="KW-0648">Protein biosynthesis</keyword>
<feature type="compositionally biased region" description="Polar residues" evidence="4">
    <location>
        <begin position="438"/>
        <end position="458"/>
    </location>
</feature>
<dbReference type="Gene3D" id="3.30.110.10">
    <property type="entry name" value="Translation initiation factor 3 (IF-3), C-terminal domain"/>
    <property type="match status" value="1"/>
</dbReference>
<dbReference type="InterPro" id="IPR019814">
    <property type="entry name" value="Translation_initiation_fac_3_N"/>
</dbReference>
<dbReference type="AlphaFoldDB" id="A0A218X6V3"/>
<dbReference type="RefSeq" id="XP_031383094.1">
    <property type="nucleotide sequence ID" value="XM_031527234.1"/>
</dbReference>
<gene>
    <name evidence="9" type="primary">LOC116197181</name>
    <name evidence="6" type="ORF">CDL15_Pgr019719</name>
</gene>
<evidence type="ECO:0000313" key="7">
    <source>
        <dbReference type="Proteomes" id="UP000197138"/>
    </source>
</evidence>
<dbReference type="SUPFAM" id="SSF54364">
    <property type="entry name" value="Translation initiation factor IF3, N-terminal domain"/>
    <property type="match status" value="1"/>
</dbReference>
<dbReference type="GO" id="GO:0043022">
    <property type="term" value="F:ribosome binding"/>
    <property type="evidence" value="ECO:0007669"/>
    <property type="project" value="TreeGrafter"/>
</dbReference>
<dbReference type="Pfam" id="PF05198">
    <property type="entry name" value="IF3_N"/>
    <property type="match status" value="1"/>
</dbReference>
<reference evidence="6" key="2">
    <citation type="submission" date="2017-06" db="EMBL/GenBank/DDBJ databases">
        <title>The pomegranate genome and the genomics of punicalagin biosynthesis.</title>
        <authorList>
            <person name="Xu C."/>
        </authorList>
    </citation>
    <scope>NUCLEOTIDE SEQUENCE [LARGE SCALE GENOMIC DNA]</scope>
    <source>
        <tissue evidence="6">Fresh leaf</tissue>
    </source>
</reference>
<keyword evidence="8" id="KW-1185">Reference proteome</keyword>
<dbReference type="EMBL" id="MTKT01002229">
    <property type="protein sequence ID" value="OWM80439.1"/>
    <property type="molecule type" value="Genomic_DNA"/>
</dbReference>
<dbReference type="Gene3D" id="3.10.20.80">
    <property type="entry name" value="Translation initiation factor 3 (IF-3), N-terminal domain"/>
    <property type="match status" value="1"/>
</dbReference>
<dbReference type="NCBIfam" id="TIGR00168">
    <property type="entry name" value="infC"/>
    <property type="match status" value="1"/>
</dbReference>
<evidence type="ECO:0000256" key="1">
    <source>
        <dbReference type="ARBA" id="ARBA00005439"/>
    </source>
</evidence>
<feature type="compositionally biased region" description="Basic and acidic residues" evidence="4">
    <location>
        <begin position="355"/>
        <end position="367"/>
    </location>
</feature>
<protein>
    <submittedName>
        <fullName evidence="9">Translation initiation factor IF3-1, mitochondrial</fullName>
    </submittedName>
</protein>
<evidence type="ECO:0000256" key="2">
    <source>
        <dbReference type="ARBA" id="ARBA00022540"/>
    </source>
</evidence>
<dbReference type="GO" id="GO:0003743">
    <property type="term" value="F:translation initiation factor activity"/>
    <property type="evidence" value="ECO:0007669"/>
    <property type="project" value="UniProtKB-KW"/>
</dbReference>
<feature type="compositionally biased region" description="Basic and acidic residues" evidence="4">
    <location>
        <begin position="383"/>
        <end position="407"/>
    </location>
</feature>
<proteinExistence type="inferred from homology"/>
<dbReference type="InterPro" id="IPR036788">
    <property type="entry name" value="T_IF-3_C_sf"/>
</dbReference>
<reference evidence="7" key="1">
    <citation type="journal article" date="2017" name="Plant J.">
        <title>The pomegranate (Punica granatum L.) genome and the genomics of punicalagin biosynthesis.</title>
        <authorList>
            <person name="Qin G."/>
            <person name="Xu C."/>
            <person name="Ming R."/>
            <person name="Tang H."/>
            <person name="Guyot R."/>
            <person name="Kramer E.M."/>
            <person name="Hu Y."/>
            <person name="Yi X."/>
            <person name="Qi Y."/>
            <person name="Xu X."/>
            <person name="Gao Z."/>
            <person name="Pan H."/>
            <person name="Jian J."/>
            <person name="Tian Y."/>
            <person name="Yue Z."/>
            <person name="Xu Y."/>
        </authorList>
    </citation>
    <scope>NUCLEOTIDE SEQUENCE [LARGE SCALE GENOMIC DNA]</scope>
    <source>
        <strain evidence="7">cv. Dabenzi</strain>
    </source>
</reference>
<dbReference type="SUPFAM" id="SSF55200">
    <property type="entry name" value="Translation initiation factor IF3, C-terminal domain"/>
    <property type="match status" value="1"/>
</dbReference>
<dbReference type="InterPro" id="IPR001288">
    <property type="entry name" value="Translation_initiation_fac_3"/>
</dbReference>
<dbReference type="InterPro" id="IPR036787">
    <property type="entry name" value="T_IF-3_N_sf"/>
</dbReference>
<feature type="region of interest" description="Disordered" evidence="4">
    <location>
        <begin position="269"/>
        <end position="458"/>
    </location>
</feature>
<reference evidence="9" key="4">
    <citation type="submission" date="2025-04" db="UniProtKB">
        <authorList>
            <consortium name="RefSeq"/>
        </authorList>
    </citation>
    <scope>IDENTIFICATION</scope>
    <source>
        <tissue evidence="9">Leaf</tissue>
    </source>
</reference>
<evidence type="ECO:0000313" key="8">
    <source>
        <dbReference type="Proteomes" id="UP000515151"/>
    </source>
</evidence>
<feature type="domain" description="Translation initiation factor 3 N-terminal" evidence="5">
    <location>
        <begin position="86"/>
        <end position="152"/>
    </location>
</feature>
<feature type="compositionally biased region" description="Polar residues" evidence="4">
    <location>
        <begin position="322"/>
        <end position="338"/>
    </location>
</feature>
<sequence>MVFWRRISQSQLTRVSQRIEQCCLQASRSSLRHYTAPVTLIDVKESPLTVIRRRDNPGFCSNVRFFAAPVQAKPKEEEREPSCRRLNEQIKAREVRVVTDEGHYVVPLYQALQEARARKLDLVEVQRSANPPVVKIMDYHMERYKQQLQEKERAKAKGKTTVKSGTCKEIRFTVKAEAKDLAVKADGIKRLMDRGYRVKCMATGTEDQDLGSLLARVFTLIEDVSHVESGPRVEKRQAYVVVRHIKFGTKKGRGKKKVDVNAEIERQQVALASGDSSSIPEEEDFHVSGSEETEEENFHGEEKPGKVGIAWSMDKGNDDSSKMFNPGSNSNRGVSSNFQRPAQAQAHTAPAQKVTENRYARKTEQGRRFPPHNSVDNSNWGRGSRDTFRSDQRDRTRMPSDIPRQERSYPNFSRNSGAPPGEVQKPRVQRPEGPSPQDAGQSFGIFSNPRSNASNNQQ</sequence>
<evidence type="ECO:0000259" key="5">
    <source>
        <dbReference type="Pfam" id="PF05198"/>
    </source>
</evidence>
<dbReference type="Proteomes" id="UP000515151">
    <property type="component" value="Chromosome 2"/>
</dbReference>
<dbReference type="GeneID" id="116197181"/>
<dbReference type="PANTHER" id="PTHR10938">
    <property type="entry name" value="TRANSLATION INITIATION FACTOR IF-3"/>
    <property type="match status" value="1"/>
</dbReference>
<evidence type="ECO:0000256" key="4">
    <source>
        <dbReference type="SAM" id="MobiDB-lite"/>
    </source>
</evidence>
<dbReference type="OrthoDB" id="21573at2759"/>
<comment type="similarity">
    <text evidence="1">Belongs to the IF-3 family.</text>
</comment>
<dbReference type="GO" id="GO:0032790">
    <property type="term" value="P:ribosome disassembly"/>
    <property type="evidence" value="ECO:0007669"/>
    <property type="project" value="TreeGrafter"/>
</dbReference>
<organism evidence="6 7">
    <name type="scientific">Punica granatum</name>
    <name type="common">Pomegranate</name>
    <dbReference type="NCBI Taxonomy" id="22663"/>
    <lineage>
        <taxon>Eukaryota</taxon>
        <taxon>Viridiplantae</taxon>
        <taxon>Streptophyta</taxon>
        <taxon>Embryophyta</taxon>
        <taxon>Tracheophyta</taxon>
        <taxon>Spermatophyta</taxon>
        <taxon>Magnoliopsida</taxon>
        <taxon>eudicotyledons</taxon>
        <taxon>Gunneridae</taxon>
        <taxon>Pentapetalae</taxon>
        <taxon>rosids</taxon>
        <taxon>malvids</taxon>
        <taxon>Myrtales</taxon>
        <taxon>Lythraceae</taxon>
        <taxon>Punica</taxon>
    </lineage>
</organism>
<name>A0A218X6V3_PUNGR</name>
<reference evidence="8" key="3">
    <citation type="journal article" date="2020" name="Plant Biotechnol. J.">
        <title>The pomegranate (Punica granatum L.) draft genome dissects genetic divergence between soft- and hard-seeded cultivars.</title>
        <authorList>
            <person name="Luo X."/>
            <person name="Li H."/>
            <person name="Wu Z."/>
            <person name="Yao W."/>
            <person name="Zhao P."/>
            <person name="Cao D."/>
            <person name="Yu H."/>
            <person name="Li K."/>
            <person name="Poudel K."/>
            <person name="Zhao D."/>
            <person name="Zhang F."/>
            <person name="Xia X."/>
            <person name="Chen L."/>
            <person name="Wang Q."/>
            <person name="Jing D."/>
            <person name="Cao S."/>
        </authorList>
    </citation>
    <scope>NUCLEOTIDE SEQUENCE [LARGE SCALE GENOMIC DNA]</scope>
</reference>
<dbReference type="FunFam" id="3.30.110.10:FF:000005">
    <property type="entry name" value="Translation initiation factor 3 (IF-3) family protein"/>
    <property type="match status" value="1"/>
</dbReference>
<evidence type="ECO:0000313" key="9">
    <source>
        <dbReference type="RefSeq" id="XP_031383094.1"/>
    </source>
</evidence>
<accession>A0A218X6V3</accession>
<dbReference type="PANTHER" id="PTHR10938:SF4">
    <property type="entry name" value="TRANSLATION INITIATION FACTOR IF3-1, MITOCHONDRIAL"/>
    <property type="match status" value="1"/>
</dbReference>
<dbReference type="Proteomes" id="UP000197138">
    <property type="component" value="Unassembled WGS sequence"/>
</dbReference>
<evidence type="ECO:0000256" key="3">
    <source>
        <dbReference type="ARBA" id="ARBA00022917"/>
    </source>
</evidence>
<keyword evidence="2 9" id="KW-0396">Initiation factor</keyword>
<evidence type="ECO:0000313" key="6">
    <source>
        <dbReference type="EMBL" id="OWM80439.1"/>
    </source>
</evidence>
<feature type="compositionally biased region" description="Low complexity" evidence="4">
    <location>
        <begin position="339"/>
        <end position="352"/>
    </location>
</feature>